<dbReference type="Proteomes" id="UP001595973">
    <property type="component" value="Unassembled WGS sequence"/>
</dbReference>
<feature type="region of interest" description="Disordered" evidence="1">
    <location>
        <begin position="1"/>
        <end position="36"/>
    </location>
</feature>
<sequence>METGKDNPAAKGTNYGVAGRSRTTRETELALPPASPVHANVDAPFRPLAAFVPEDHWRRLEQPPAGSLMALADEMLAWAWGWLALRRIAARLALRAGH</sequence>
<organism evidence="2 3">
    <name type="scientific">Seohaeicola nanhaiensis</name>
    <dbReference type="NCBI Taxonomy" id="1387282"/>
    <lineage>
        <taxon>Bacteria</taxon>
        <taxon>Pseudomonadati</taxon>
        <taxon>Pseudomonadota</taxon>
        <taxon>Alphaproteobacteria</taxon>
        <taxon>Rhodobacterales</taxon>
        <taxon>Roseobacteraceae</taxon>
        <taxon>Seohaeicola</taxon>
    </lineage>
</organism>
<evidence type="ECO:0000313" key="2">
    <source>
        <dbReference type="EMBL" id="MFC4667870.1"/>
    </source>
</evidence>
<evidence type="ECO:0000256" key="1">
    <source>
        <dbReference type="SAM" id="MobiDB-lite"/>
    </source>
</evidence>
<gene>
    <name evidence="2" type="ORF">ACFO5X_04835</name>
</gene>
<comment type="caution">
    <text evidence="2">The sequence shown here is derived from an EMBL/GenBank/DDBJ whole genome shotgun (WGS) entry which is preliminary data.</text>
</comment>
<accession>A0ABV9KCD7</accession>
<keyword evidence="3" id="KW-1185">Reference proteome</keyword>
<name>A0ABV9KCD7_9RHOB</name>
<protein>
    <submittedName>
        <fullName evidence="2">Uncharacterized protein</fullName>
    </submittedName>
</protein>
<dbReference type="EMBL" id="JBHSGI010000002">
    <property type="protein sequence ID" value="MFC4667870.1"/>
    <property type="molecule type" value="Genomic_DNA"/>
</dbReference>
<evidence type="ECO:0000313" key="3">
    <source>
        <dbReference type="Proteomes" id="UP001595973"/>
    </source>
</evidence>
<reference evidence="3" key="1">
    <citation type="journal article" date="2019" name="Int. J. Syst. Evol. Microbiol.">
        <title>The Global Catalogue of Microorganisms (GCM) 10K type strain sequencing project: providing services to taxonomists for standard genome sequencing and annotation.</title>
        <authorList>
            <consortium name="The Broad Institute Genomics Platform"/>
            <consortium name="The Broad Institute Genome Sequencing Center for Infectious Disease"/>
            <person name="Wu L."/>
            <person name="Ma J."/>
        </authorList>
    </citation>
    <scope>NUCLEOTIDE SEQUENCE [LARGE SCALE GENOMIC DNA]</scope>
    <source>
        <strain evidence="3">CGMCC 4.7283</strain>
    </source>
</reference>
<proteinExistence type="predicted"/>
<dbReference type="RefSeq" id="WP_380716104.1">
    <property type="nucleotide sequence ID" value="NZ_JBHSGI010000002.1"/>
</dbReference>